<dbReference type="AlphaFoldDB" id="A0A364K6H9"/>
<dbReference type="Gene3D" id="3.40.50.150">
    <property type="entry name" value="Vaccinia Virus protein VP39"/>
    <property type="match status" value="1"/>
</dbReference>
<dbReference type="OrthoDB" id="5881184at2"/>
<dbReference type="SUPFAM" id="SSF53335">
    <property type="entry name" value="S-adenosyl-L-methionine-dependent methyltransferases"/>
    <property type="match status" value="1"/>
</dbReference>
<dbReference type="RefSeq" id="WP_113658501.1">
    <property type="nucleotide sequence ID" value="NZ_KZ845665.1"/>
</dbReference>
<keyword evidence="2" id="KW-1185">Reference proteome</keyword>
<proteinExistence type="predicted"/>
<dbReference type="Gene3D" id="1.10.287.1890">
    <property type="match status" value="1"/>
</dbReference>
<dbReference type="InterPro" id="IPR029063">
    <property type="entry name" value="SAM-dependent_MTases_sf"/>
</dbReference>
<keyword evidence="1" id="KW-0489">Methyltransferase</keyword>
<dbReference type="PANTHER" id="PTHR38451">
    <property type="entry name" value="TRNA (ADENINE(22)-N(1))-METHYLTRANSFERASE"/>
    <property type="match status" value="1"/>
</dbReference>
<name>A0A364K6H9_9BACL</name>
<dbReference type="Pfam" id="PF04816">
    <property type="entry name" value="TrmK"/>
    <property type="match status" value="1"/>
</dbReference>
<dbReference type="PIRSF" id="PIRSF018637">
    <property type="entry name" value="TrmK"/>
    <property type="match status" value="1"/>
</dbReference>
<protein>
    <submittedName>
        <fullName evidence="1">tRNA (Adenine(22)-N(1))-methyltransferase TrmK</fullName>
    </submittedName>
</protein>
<gene>
    <name evidence="1" type="ORF">DL897_07360</name>
</gene>
<reference evidence="1 2" key="2">
    <citation type="submission" date="2018-06" db="EMBL/GenBank/DDBJ databases">
        <authorList>
            <person name="Zhirakovskaya E."/>
        </authorList>
    </citation>
    <scope>NUCLEOTIDE SEQUENCE [LARGE SCALE GENOMIC DNA]</scope>
    <source>
        <strain evidence="1 2">FBKL4.011</strain>
    </source>
</reference>
<sequence>MKFDISKRLQKIASYIPDYAKVADIGADHAFLLLSVAMEGRLKQGIVGELNKGPFENARQQIEQQGYASLIDTRLGDGLAIIHPEEVDVIVIAGMGGSLIVQILETGKEKLSHVKRLILQPNIGGHRVRQWLHHHRWQLVDETIVEEAQILYEILVAEQDITSDAYLDDQFGVEELMIIGPILWKKRHPLLRKKAAQELMSKKRILEQLEEGKTEQAQQKRAKVLQELRIWERMMTCLLEDMN</sequence>
<dbReference type="EMBL" id="QJKK01000003">
    <property type="protein sequence ID" value="RAL25887.1"/>
    <property type="molecule type" value="Genomic_DNA"/>
</dbReference>
<dbReference type="PANTHER" id="PTHR38451:SF1">
    <property type="entry name" value="TRNA (ADENINE(22)-N(1))-METHYLTRANSFERASE"/>
    <property type="match status" value="1"/>
</dbReference>
<dbReference type="InterPro" id="IPR006901">
    <property type="entry name" value="TrmK"/>
</dbReference>
<dbReference type="Proteomes" id="UP000251213">
    <property type="component" value="Unassembled WGS sequence"/>
</dbReference>
<evidence type="ECO:0000313" key="2">
    <source>
        <dbReference type="Proteomes" id="UP000251213"/>
    </source>
</evidence>
<dbReference type="GO" id="GO:0160105">
    <property type="term" value="F:tRNA (adenine(22)-N1)-methyltransferase activity"/>
    <property type="evidence" value="ECO:0007669"/>
    <property type="project" value="InterPro"/>
</dbReference>
<keyword evidence="1" id="KW-0808">Transferase</keyword>
<comment type="caution">
    <text evidence="1">The sequence shown here is derived from an EMBL/GenBank/DDBJ whole genome shotgun (WGS) entry which is preliminary data.</text>
</comment>
<dbReference type="GO" id="GO:0032259">
    <property type="term" value="P:methylation"/>
    <property type="evidence" value="ECO:0007669"/>
    <property type="project" value="UniProtKB-KW"/>
</dbReference>
<organism evidence="1 2">
    <name type="scientific">Thermoflavimicrobium daqui</name>
    <dbReference type="NCBI Taxonomy" id="2137476"/>
    <lineage>
        <taxon>Bacteria</taxon>
        <taxon>Bacillati</taxon>
        <taxon>Bacillota</taxon>
        <taxon>Bacilli</taxon>
        <taxon>Bacillales</taxon>
        <taxon>Thermoactinomycetaceae</taxon>
        <taxon>Thermoflavimicrobium</taxon>
    </lineage>
</organism>
<evidence type="ECO:0000313" key="1">
    <source>
        <dbReference type="EMBL" id="RAL25887.1"/>
    </source>
</evidence>
<accession>A0A364K6H9</accession>
<reference evidence="1 2" key="1">
    <citation type="submission" date="2018-06" db="EMBL/GenBank/DDBJ databases">
        <title>Thermoflavimicrobium daqus sp. nov., a thermophilic microbe isolated from Moutai-flavour Daqu.</title>
        <authorList>
            <person name="Wang X."/>
            <person name="Zhou H."/>
        </authorList>
    </citation>
    <scope>NUCLEOTIDE SEQUENCE [LARGE SCALE GENOMIC DNA]</scope>
    <source>
        <strain evidence="1 2">FBKL4.011</strain>
    </source>
</reference>